<dbReference type="InterPro" id="IPR025495">
    <property type="entry name" value="DUF4386"/>
</dbReference>
<dbReference type="RefSeq" id="WP_338272239.1">
    <property type="nucleotide sequence ID" value="NZ_AP027266.1"/>
</dbReference>
<proteinExistence type="predicted"/>
<evidence type="ECO:0000256" key="1">
    <source>
        <dbReference type="SAM" id="Phobius"/>
    </source>
</evidence>
<evidence type="ECO:0000313" key="2">
    <source>
        <dbReference type="EMBL" id="BDW86310.1"/>
    </source>
</evidence>
<keyword evidence="3" id="KW-1185">Reference proteome</keyword>
<name>A0AA48KLM4_9RHOB</name>
<keyword evidence="1" id="KW-1133">Transmembrane helix</keyword>
<feature type="transmembrane region" description="Helical" evidence="1">
    <location>
        <begin position="89"/>
        <end position="113"/>
    </location>
</feature>
<dbReference type="EMBL" id="AP027266">
    <property type="protein sequence ID" value="BDW86310.1"/>
    <property type="molecule type" value="Genomic_DNA"/>
</dbReference>
<feature type="transmembrane region" description="Helical" evidence="1">
    <location>
        <begin position="133"/>
        <end position="153"/>
    </location>
</feature>
<keyword evidence="1" id="KW-0812">Transmembrane</keyword>
<dbReference type="Pfam" id="PF14329">
    <property type="entry name" value="DUF4386"/>
    <property type="match status" value="1"/>
</dbReference>
<organism evidence="2 3">
    <name type="scientific">Roseicyclus marinus</name>
    <dbReference type="NCBI Taxonomy" id="2161673"/>
    <lineage>
        <taxon>Bacteria</taxon>
        <taxon>Pseudomonadati</taxon>
        <taxon>Pseudomonadota</taxon>
        <taxon>Alphaproteobacteria</taxon>
        <taxon>Rhodobacterales</taxon>
        <taxon>Roseobacteraceae</taxon>
        <taxon>Roseicyclus</taxon>
    </lineage>
</organism>
<gene>
    <name evidence="2" type="ORF">MACH21_24870</name>
</gene>
<feature type="transmembrane region" description="Helical" evidence="1">
    <location>
        <begin position="12"/>
        <end position="34"/>
    </location>
</feature>
<evidence type="ECO:0008006" key="4">
    <source>
        <dbReference type="Google" id="ProtNLM"/>
    </source>
</evidence>
<reference evidence="2 3" key="1">
    <citation type="submission" date="2023-01" db="EMBL/GenBank/DDBJ databases">
        <title>Complete genome sequence of Roseicyclus marinus strain Dej080120_10.</title>
        <authorList>
            <person name="Ueki S."/>
            <person name="Maruyama F."/>
        </authorList>
    </citation>
    <scope>NUCLEOTIDE SEQUENCE [LARGE SCALE GENOMIC DNA]</scope>
    <source>
        <strain evidence="2 3">Dej080120_10</strain>
    </source>
</reference>
<feature type="transmembrane region" description="Helical" evidence="1">
    <location>
        <begin position="54"/>
        <end position="77"/>
    </location>
</feature>
<sequence>MPARTQARIAGCLYVVIILCGMSAELIFRGPLLAPGTAEGVLAAILAAPGLLRGAILLDVAMIVADVALAILLYRLLRFVSEPVALAAMVFRLMQAAVIAASLLALVAVDALALRGAGVEAGLVRGLMEVHGIGYDLGLILFAANTGLTAWLLARSGWVPRALPWLLAATALVYVTGSVTRIAAPEWNALVQPAYGVALVAESWFALVLLFGARVARG</sequence>
<accession>A0AA48KLM4</accession>
<evidence type="ECO:0000313" key="3">
    <source>
        <dbReference type="Proteomes" id="UP001337723"/>
    </source>
</evidence>
<keyword evidence="1" id="KW-0472">Membrane</keyword>
<feature type="transmembrane region" description="Helical" evidence="1">
    <location>
        <begin position="165"/>
        <end position="184"/>
    </location>
</feature>
<dbReference type="AlphaFoldDB" id="A0AA48KLM4"/>
<dbReference type="KEGG" id="rmai:MACH21_24870"/>
<dbReference type="Proteomes" id="UP001337723">
    <property type="component" value="Chromosome"/>
</dbReference>
<protein>
    <recommendedName>
        <fullName evidence="4">DUF4386 domain-containing protein</fullName>
    </recommendedName>
</protein>
<feature type="transmembrane region" description="Helical" evidence="1">
    <location>
        <begin position="190"/>
        <end position="213"/>
    </location>
</feature>